<keyword evidence="3" id="KW-1185">Reference proteome</keyword>
<dbReference type="EMBL" id="CP036433">
    <property type="protein sequence ID" value="QDU95069.1"/>
    <property type="molecule type" value="Genomic_DNA"/>
</dbReference>
<evidence type="ECO:0000313" key="2">
    <source>
        <dbReference type="EMBL" id="QDU95069.1"/>
    </source>
</evidence>
<sequence length="29" mass="3181">MPMTMQMQPIEKKKAEDKRNTSGVSGSGL</sequence>
<dbReference type="Proteomes" id="UP000317648">
    <property type="component" value="Chromosome"/>
</dbReference>
<protein>
    <submittedName>
        <fullName evidence="2">Uncharacterized protein</fullName>
    </submittedName>
</protein>
<proteinExistence type="predicted"/>
<organism evidence="2 3">
    <name type="scientific">Lignipirellula cremea</name>
    <dbReference type="NCBI Taxonomy" id="2528010"/>
    <lineage>
        <taxon>Bacteria</taxon>
        <taxon>Pseudomonadati</taxon>
        <taxon>Planctomycetota</taxon>
        <taxon>Planctomycetia</taxon>
        <taxon>Pirellulales</taxon>
        <taxon>Pirellulaceae</taxon>
        <taxon>Lignipirellula</taxon>
    </lineage>
</organism>
<name>A0A518DT99_9BACT</name>
<feature type="compositionally biased region" description="Basic and acidic residues" evidence="1">
    <location>
        <begin position="10"/>
        <end position="20"/>
    </location>
</feature>
<feature type="region of interest" description="Disordered" evidence="1">
    <location>
        <begin position="1"/>
        <end position="29"/>
    </location>
</feature>
<evidence type="ECO:0000256" key="1">
    <source>
        <dbReference type="SAM" id="MobiDB-lite"/>
    </source>
</evidence>
<gene>
    <name evidence="2" type="ORF">Pla8534_28810</name>
</gene>
<reference evidence="2 3" key="1">
    <citation type="submission" date="2019-02" db="EMBL/GenBank/DDBJ databases">
        <title>Deep-cultivation of Planctomycetes and their phenomic and genomic characterization uncovers novel biology.</title>
        <authorList>
            <person name="Wiegand S."/>
            <person name="Jogler M."/>
            <person name="Boedeker C."/>
            <person name="Pinto D."/>
            <person name="Vollmers J."/>
            <person name="Rivas-Marin E."/>
            <person name="Kohn T."/>
            <person name="Peeters S.H."/>
            <person name="Heuer A."/>
            <person name="Rast P."/>
            <person name="Oberbeckmann S."/>
            <person name="Bunk B."/>
            <person name="Jeske O."/>
            <person name="Meyerdierks A."/>
            <person name="Storesund J.E."/>
            <person name="Kallscheuer N."/>
            <person name="Luecker S."/>
            <person name="Lage O.M."/>
            <person name="Pohl T."/>
            <person name="Merkel B.J."/>
            <person name="Hornburger P."/>
            <person name="Mueller R.-W."/>
            <person name="Bruemmer F."/>
            <person name="Labrenz M."/>
            <person name="Spormann A.M."/>
            <person name="Op den Camp H."/>
            <person name="Overmann J."/>
            <person name="Amann R."/>
            <person name="Jetten M.S.M."/>
            <person name="Mascher T."/>
            <person name="Medema M.H."/>
            <person name="Devos D.P."/>
            <person name="Kaster A.-K."/>
            <person name="Ovreas L."/>
            <person name="Rohde M."/>
            <person name="Galperin M.Y."/>
            <person name="Jogler C."/>
        </authorList>
    </citation>
    <scope>NUCLEOTIDE SEQUENCE [LARGE SCALE GENOMIC DNA]</scope>
    <source>
        <strain evidence="2 3">Pla85_3_4</strain>
    </source>
</reference>
<accession>A0A518DT99</accession>
<evidence type="ECO:0000313" key="3">
    <source>
        <dbReference type="Proteomes" id="UP000317648"/>
    </source>
</evidence>
<dbReference type="AlphaFoldDB" id="A0A518DT99"/>
<dbReference type="KEGG" id="lcre:Pla8534_28810"/>